<dbReference type="STRING" id="1088818.A0A2I0BB85"/>
<feature type="domain" description="STICHEL DnaA-N-like alpha-beta" evidence="2">
    <location>
        <begin position="138"/>
        <end position="219"/>
    </location>
</feature>
<evidence type="ECO:0000256" key="1">
    <source>
        <dbReference type="SAM" id="MobiDB-lite"/>
    </source>
</evidence>
<organism evidence="3 4">
    <name type="scientific">Apostasia shenzhenica</name>
    <dbReference type="NCBI Taxonomy" id="1088818"/>
    <lineage>
        <taxon>Eukaryota</taxon>
        <taxon>Viridiplantae</taxon>
        <taxon>Streptophyta</taxon>
        <taxon>Embryophyta</taxon>
        <taxon>Tracheophyta</taxon>
        <taxon>Spermatophyta</taxon>
        <taxon>Magnoliopsida</taxon>
        <taxon>Liliopsida</taxon>
        <taxon>Asparagales</taxon>
        <taxon>Orchidaceae</taxon>
        <taxon>Apostasioideae</taxon>
        <taxon>Apostasia</taxon>
    </lineage>
</organism>
<dbReference type="EMBL" id="KZ451898">
    <property type="protein sequence ID" value="PKA65029.1"/>
    <property type="molecule type" value="Genomic_DNA"/>
</dbReference>
<proteinExistence type="predicted"/>
<name>A0A2I0BB85_9ASPA</name>
<evidence type="ECO:0000313" key="4">
    <source>
        <dbReference type="Proteomes" id="UP000236161"/>
    </source>
</evidence>
<gene>
    <name evidence="3" type="ORF">AXF42_Ash019041</name>
</gene>
<evidence type="ECO:0000259" key="2">
    <source>
        <dbReference type="Pfam" id="PF23007"/>
    </source>
</evidence>
<dbReference type="OrthoDB" id="786495at2759"/>
<dbReference type="Pfam" id="PF23007">
    <property type="entry name" value="DnaA_N-like_STI"/>
    <property type="match status" value="1"/>
</dbReference>
<dbReference type="AlphaFoldDB" id="A0A2I0BB85"/>
<feature type="compositionally biased region" description="Basic and acidic residues" evidence="1">
    <location>
        <begin position="87"/>
        <end position="105"/>
    </location>
</feature>
<feature type="region of interest" description="Disordered" evidence="1">
    <location>
        <begin position="79"/>
        <end position="118"/>
    </location>
</feature>
<keyword evidence="4" id="KW-1185">Reference proteome</keyword>
<protein>
    <recommendedName>
        <fullName evidence="2">STICHEL DnaA-N-like alpha-beta domain-containing protein</fullName>
    </recommendedName>
</protein>
<dbReference type="Proteomes" id="UP000236161">
    <property type="component" value="Unassembled WGS sequence"/>
</dbReference>
<reference evidence="3 4" key="1">
    <citation type="journal article" date="2017" name="Nature">
        <title>The Apostasia genome and the evolution of orchids.</title>
        <authorList>
            <person name="Zhang G.Q."/>
            <person name="Liu K.W."/>
            <person name="Li Z."/>
            <person name="Lohaus R."/>
            <person name="Hsiao Y.Y."/>
            <person name="Niu S.C."/>
            <person name="Wang J.Y."/>
            <person name="Lin Y.C."/>
            <person name="Xu Q."/>
            <person name="Chen L.J."/>
            <person name="Yoshida K."/>
            <person name="Fujiwara S."/>
            <person name="Wang Z.W."/>
            <person name="Zhang Y.Q."/>
            <person name="Mitsuda N."/>
            <person name="Wang M."/>
            <person name="Liu G.H."/>
            <person name="Pecoraro L."/>
            <person name="Huang H.X."/>
            <person name="Xiao X.J."/>
            <person name="Lin M."/>
            <person name="Wu X.Y."/>
            <person name="Wu W.L."/>
            <person name="Chen Y.Y."/>
            <person name="Chang S.B."/>
            <person name="Sakamoto S."/>
            <person name="Ohme-Takagi M."/>
            <person name="Yagi M."/>
            <person name="Zeng S.J."/>
            <person name="Shen C.Y."/>
            <person name="Yeh C.M."/>
            <person name="Luo Y.B."/>
            <person name="Tsai W.C."/>
            <person name="Van de Peer Y."/>
            <person name="Liu Z.J."/>
        </authorList>
    </citation>
    <scope>NUCLEOTIDE SEQUENCE [LARGE SCALE GENOMIC DNA]</scope>
    <source>
        <strain evidence="4">cv. Shenzhen</strain>
        <tissue evidence="3">Stem</tissue>
    </source>
</reference>
<dbReference type="InterPro" id="IPR054506">
    <property type="entry name" value="DnaA_N-like_STI"/>
</dbReference>
<evidence type="ECO:0000313" key="3">
    <source>
        <dbReference type="EMBL" id="PKA65029.1"/>
    </source>
</evidence>
<sequence>MSQLAALVVDIITGSSTVQSCQTAASEESFWGVELGRLQSALEILTVAEKQLRHSSDRSTCFTAALLQLASCNNTDLTFSSSSRSSKNADKLSTEPQDEAKRKELNQTNSAPYPRFPAERSIDNASFKDDGPCKIIRCMSPEKLDVIWQKCIERCHSKTLKKLLVSHGRLVSITEVEGVLIVYIAFGNVREKARAERFLNSITNSIEVVLRQNVEVRIGIVPESYLKALNSLPESPIEKMELATIYSSSENGGNGGFPNMLRKGIDDSEAFLLDDSLHRRSSLGLETNRKLIESTGIQSAKNGERNESRLEKTPPLDCQILQQHKASLIQAMSLKQWEPDMVNEIEEVGIDGSHCLEDRGLEKGLEWHNNLSSPSVFHGSCLKGNSDKYALGYESGYIRPRFCCWRISKARGKMIKQGGYARKQKDGCLQCLK</sequence>
<accession>A0A2I0BB85</accession>